<keyword evidence="6 12" id="KW-0479">Metal-binding</keyword>
<keyword evidence="9" id="KW-0460">Magnesium</keyword>
<dbReference type="EMBL" id="DSZU01000136">
    <property type="protein sequence ID" value="HGV55885.1"/>
    <property type="molecule type" value="Genomic_DNA"/>
</dbReference>
<dbReference type="InterPro" id="IPR006295">
    <property type="entry name" value="DNA_primase_DnaG"/>
</dbReference>
<dbReference type="Gene3D" id="3.40.1360.10">
    <property type="match status" value="1"/>
</dbReference>
<gene>
    <name evidence="12 16" type="primary">dnaG</name>
    <name evidence="16" type="ORF">ENT73_07410</name>
</gene>
<evidence type="ECO:0000256" key="2">
    <source>
        <dbReference type="ARBA" id="ARBA00022515"/>
    </source>
</evidence>
<dbReference type="Pfam" id="PF08275">
    <property type="entry name" value="DNAG_N"/>
    <property type="match status" value="1"/>
</dbReference>
<dbReference type="Gene3D" id="3.90.580.10">
    <property type="entry name" value="Zinc finger, CHC2-type domain"/>
    <property type="match status" value="1"/>
</dbReference>
<dbReference type="InterPro" id="IPR050219">
    <property type="entry name" value="DnaG_primase"/>
</dbReference>
<comment type="caution">
    <text evidence="16">The sequence shown here is derived from an EMBL/GenBank/DDBJ whole genome shotgun (WGS) entry which is preliminary data.</text>
</comment>
<dbReference type="NCBIfam" id="TIGR01391">
    <property type="entry name" value="dnaG"/>
    <property type="match status" value="1"/>
</dbReference>
<evidence type="ECO:0000256" key="6">
    <source>
        <dbReference type="ARBA" id="ARBA00022723"/>
    </source>
</evidence>
<accession>A0A832LY31</accession>
<dbReference type="Gene3D" id="3.90.980.10">
    <property type="entry name" value="DNA primase, catalytic core, N-terminal domain"/>
    <property type="match status" value="1"/>
</dbReference>
<dbReference type="PROSITE" id="PS50880">
    <property type="entry name" value="TOPRIM"/>
    <property type="match status" value="1"/>
</dbReference>
<reference evidence="16" key="1">
    <citation type="journal article" date="2020" name="mSystems">
        <title>Genome- and Community-Level Interaction Insights into Carbon Utilization and Element Cycling Functions of Hydrothermarchaeota in Hydrothermal Sediment.</title>
        <authorList>
            <person name="Zhou Z."/>
            <person name="Liu Y."/>
            <person name="Xu W."/>
            <person name="Pan J."/>
            <person name="Luo Z.H."/>
            <person name="Li M."/>
        </authorList>
    </citation>
    <scope>NUCLEOTIDE SEQUENCE [LARGE SCALE GENOMIC DNA]</scope>
    <source>
        <strain evidence="16">SpSt-605</strain>
    </source>
</reference>
<dbReference type="GO" id="GO:0003677">
    <property type="term" value="F:DNA binding"/>
    <property type="evidence" value="ECO:0007669"/>
    <property type="project" value="UniProtKB-KW"/>
</dbReference>
<dbReference type="InterPro" id="IPR036977">
    <property type="entry name" value="DNA_primase_Znf_CHC2"/>
</dbReference>
<keyword evidence="10 12" id="KW-0238">DNA-binding</keyword>
<evidence type="ECO:0000259" key="15">
    <source>
        <dbReference type="PROSITE" id="PS50880"/>
    </source>
</evidence>
<dbReference type="InterPro" id="IPR037068">
    <property type="entry name" value="DNA_primase_core_N_sf"/>
</dbReference>
<keyword evidence="1 12" id="KW-0240">DNA-directed RNA polymerase</keyword>
<evidence type="ECO:0000256" key="9">
    <source>
        <dbReference type="ARBA" id="ARBA00022842"/>
    </source>
</evidence>
<dbReference type="Pfam" id="PF13155">
    <property type="entry name" value="Toprim_2"/>
    <property type="match status" value="1"/>
</dbReference>
<dbReference type="EC" id="2.7.7.101" evidence="12"/>
<evidence type="ECO:0000256" key="14">
    <source>
        <dbReference type="PIRSR" id="PIRSR002811-1"/>
    </source>
</evidence>
<keyword evidence="8 12" id="KW-0862">Zinc</keyword>
<comment type="subunit">
    <text evidence="12">Monomer. Interacts with DnaB.</text>
</comment>
<evidence type="ECO:0000256" key="7">
    <source>
        <dbReference type="ARBA" id="ARBA00022771"/>
    </source>
</evidence>
<evidence type="ECO:0000256" key="3">
    <source>
        <dbReference type="ARBA" id="ARBA00022679"/>
    </source>
</evidence>
<keyword evidence="5 12" id="KW-0235">DNA replication</keyword>
<evidence type="ECO:0000256" key="4">
    <source>
        <dbReference type="ARBA" id="ARBA00022695"/>
    </source>
</evidence>
<dbReference type="SMART" id="SM00400">
    <property type="entry name" value="ZnF_CHCC"/>
    <property type="match status" value="1"/>
</dbReference>
<protein>
    <recommendedName>
        <fullName evidence="12 13">DNA primase</fullName>
        <ecNumber evidence="12">2.7.7.101</ecNumber>
    </recommendedName>
</protein>
<dbReference type="PIRSF" id="PIRSF002811">
    <property type="entry name" value="DnaG"/>
    <property type="match status" value="1"/>
</dbReference>
<dbReference type="GO" id="GO:0008270">
    <property type="term" value="F:zinc ion binding"/>
    <property type="evidence" value="ECO:0007669"/>
    <property type="project" value="UniProtKB-UniRule"/>
</dbReference>
<feature type="domain" description="Toprim" evidence="15">
    <location>
        <begin position="255"/>
        <end position="332"/>
    </location>
</feature>
<keyword evidence="4 12" id="KW-0548">Nucleotidyltransferase</keyword>
<evidence type="ECO:0000256" key="10">
    <source>
        <dbReference type="ARBA" id="ARBA00023125"/>
    </source>
</evidence>
<keyword evidence="11 12" id="KW-0804">Transcription</keyword>
<dbReference type="SUPFAM" id="SSF57783">
    <property type="entry name" value="Zinc beta-ribbon"/>
    <property type="match status" value="1"/>
</dbReference>
<name>A0A832LY31_9BACT</name>
<dbReference type="PANTHER" id="PTHR30313">
    <property type="entry name" value="DNA PRIMASE"/>
    <property type="match status" value="1"/>
</dbReference>
<evidence type="ECO:0000256" key="13">
    <source>
        <dbReference type="PIRNR" id="PIRNR002811"/>
    </source>
</evidence>
<dbReference type="GO" id="GO:0000428">
    <property type="term" value="C:DNA-directed RNA polymerase complex"/>
    <property type="evidence" value="ECO:0007669"/>
    <property type="project" value="UniProtKB-KW"/>
</dbReference>
<comment type="similarity">
    <text evidence="12 13">Belongs to the DnaG primase family.</text>
</comment>
<evidence type="ECO:0000256" key="8">
    <source>
        <dbReference type="ARBA" id="ARBA00022833"/>
    </source>
</evidence>
<keyword evidence="7 12" id="KW-0863">Zinc-finger</keyword>
<comment type="catalytic activity">
    <reaction evidence="12">
        <text>ssDNA + n NTP = ssDNA/pppN(pN)n-1 hybrid + (n-1) diphosphate.</text>
        <dbReference type="EC" id="2.7.7.101"/>
    </reaction>
</comment>
<dbReference type="SMART" id="SM00493">
    <property type="entry name" value="TOPRIM"/>
    <property type="match status" value="1"/>
</dbReference>
<dbReference type="GO" id="GO:0006269">
    <property type="term" value="P:DNA replication, synthesis of primer"/>
    <property type="evidence" value="ECO:0007669"/>
    <property type="project" value="UniProtKB-UniRule"/>
</dbReference>
<dbReference type="InterPro" id="IPR002694">
    <property type="entry name" value="Znf_CHC2"/>
</dbReference>
<dbReference type="GO" id="GO:1990077">
    <property type="term" value="C:primosome complex"/>
    <property type="evidence" value="ECO:0007669"/>
    <property type="project" value="UniProtKB-KW"/>
</dbReference>
<keyword evidence="2 12" id="KW-0639">Primosome</keyword>
<evidence type="ECO:0000256" key="11">
    <source>
        <dbReference type="ARBA" id="ARBA00023163"/>
    </source>
</evidence>
<evidence type="ECO:0000256" key="1">
    <source>
        <dbReference type="ARBA" id="ARBA00022478"/>
    </source>
</evidence>
<dbReference type="GO" id="GO:0005737">
    <property type="term" value="C:cytoplasm"/>
    <property type="evidence" value="ECO:0007669"/>
    <property type="project" value="TreeGrafter"/>
</dbReference>
<dbReference type="HAMAP" id="MF_00974">
    <property type="entry name" value="DNA_primase_DnaG"/>
    <property type="match status" value="1"/>
</dbReference>
<evidence type="ECO:0000256" key="5">
    <source>
        <dbReference type="ARBA" id="ARBA00022705"/>
    </source>
</evidence>
<dbReference type="InterPro" id="IPR034151">
    <property type="entry name" value="TOPRIM_DnaG_bac"/>
</dbReference>
<dbReference type="PANTHER" id="PTHR30313:SF2">
    <property type="entry name" value="DNA PRIMASE"/>
    <property type="match status" value="1"/>
</dbReference>
<sequence length="583" mass="67934">MPMSFEDLFEEIKRQYDILNLVSQYVKLKRVGKNYVGLCPFHAEKTPSFTVNPEKQIFKCFGCGASGDVISFYMKIKGLDFRSALLELAERAGLEIKTLPFKEKKRERELVELNFKVAKIYQNFLHTHPLGDKARDYLKKRGLSEETWENFFLGYAPPEGRVLAGLLRASQFDMEQAIEAGLLKKMDDGSYLDLFRDRLVIPILNEKGECVGFAGRALSPDVEPKYLNSPETRLFKKSEILYGLFQSKEFIKKERSLYLVEGYFDYLSLWEREIKNVVATCGTALTERHVQKICSYAEDIYLLFDGDKAGKKAALRAISLFSKKNRLPQVISLPSEEDPDSFVQKFTKEQSEQLKEKLKELTLSAPAFAYHTLKHEFPSHPSKVFQELVELFSEIDDPLLEQEVCRELAFYLELPEGDIRRSLRKNKKSQPIQDKTSHMEEIKKEEGFLKIIAQYLVNYPEEIPSLEEVGLRKLLENFEEGPYQRFLLQLLELKPKEESQILSIPSPDFQELLSDLLFSPPFEDKKEVQEQIKRFIFLERKKREIKKIAESIKFFEKTGKREEIERILFSIKKAMTYKEISEI</sequence>
<dbReference type="FunFam" id="3.90.580.10:FF:000001">
    <property type="entry name" value="DNA primase"/>
    <property type="match status" value="1"/>
</dbReference>
<comment type="cofactor">
    <cofactor evidence="12 13 14">
        <name>Zn(2+)</name>
        <dbReference type="ChEBI" id="CHEBI:29105"/>
    </cofactor>
    <text evidence="12 13 14">Binds 1 zinc ion per monomer.</text>
</comment>
<keyword evidence="3 12" id="KW-0808">Transferase</keyword>
<feature type="zinc finger region" description="CHC2-type" evidence="12 14">
    <location>
        <begin position="39"/>
        <end position="63"/>
    </location>
</feature>
<dbReference type="InterPro" id="IPR013264">
    <property type="entry name" value="DNAG_N"/>
</dbReference>
<dbReference type="GO" id="GO:0003899">
    <property type="term" value="F:DNA-directed RNA polymerase activity"/>
    <property type="evidence" value="ECO:0007669"/>
    <property type="project" value="UniProtKB-UniRule"/>
</dbReference>
<dbReference type="Pfam" id="PF01807">
    <property type="entry name" value="Zn_ribbon_DnaG"/>
    <property type="match status" value="1"/>
</dbReference>
<comment type="domain">
    <text evidence="12">Contains an N-terminal zinc-binding domain, a central core domain that contains the primase activity, and a C-terminal DnaB-binding domain.</text>
</comment>
<organism evidence="16">
    <name type="scientific">Caldimicrobium thiodismutans</name>
    <dbReference type="NCBI Taxonomy" id="1653476"/>
    <lineage>
        <taxon>Bacteria</taxon>
        <taxon>Pseudomonadati</taxon>
        <taxon>Thermodesulfobacteriota</taxon>
        <taxon>Thermodesulfobacteria</taxon>
        <taxon>Thermodesulfobacteriales</taxon>
        <taxon>Thermodesulfobacteriaceae</taxon>
        <taxon>Caldimicrobium</taxon>
    </lineage>
</organism>
<dbReference type="InterPro" id="IPR030846">
    <property type="entry name" value="DnaG_bac"/>
</dbReference>
<proteinExistence type="inferred from homology"/>
<evidence type="ECO:0000313" key="16">
    <source>
        <dbReference type="EMBL" id="HGV55885.1"/>
    </source>
</evidence>
<comment type="function">
    <text evidence="12 13">RNA polymerase that catalyzes the synthesis of short RNA molecules used as primers for DNA polymerase during DNA replication.</text>
</comment>
<dbReference type="CDD" id="cd03364">
    <property type="entry name" value="TOPRIM_DnaG_primases"/>
    <property type="match status" value="1"/>
</dbReference>
<dbReference type="AlphaFoldDB" id="A0A832LY31"/>
<dbReference type="SUPFAM" id="SSF56731">
    <property type="entry name" value="DNA primase core"/>
    <property type="match status" value="1"/>
</dbReference>
<dbReference type="InterPro" id="IPR006171">
    <property type="entry name" value="TOPRIM_dom"/>
</dbReference>
<evidence type="ECO:0000256" key="12">
    <source>
        <dbReference type="HAMAP-Rule" id="MF_00974"/>
    </source>
</evidence>